<feature type="repeat" description="WD" evidence="3">
    <location>
        <begin position="49"/>
        <end position="90"/>
    </location>
</feature>
<dbReference type="PROSITE" id="PS50082">
    <property type="entry name" value="WD_REPEATS_2"/>
    <property type="match status" value="1"/>
</dbReference>
<evidence type="ECO:0000256" key="4">
    <source>
        <dbReference type="SAM" id="MobiDB-lite"/>
    </source>
</evidence>
<dbReference type="AlphaFoldDB" id="A0A9P5XNS6"/>
<sequence>MSSPPYKSLFSLREALPSTSRTEYIRHLNISRLLCDPLDRINVLGEDGSYGHTGCVNALSWAHNGELLLSGGDDTTVRLWRIDSSITKQEYPFVCRSVINTGHTGNIFNAQLLPYSTHLVTVAGDKQIRVSDINVALGGGVPDGIETQYNMRQCSTKVLRCHSDRVKRIVTEDSPALFLTVSEDGTVRQHDLRTPHNCRQNACPMPLLKLNIDLSTLSLSTLTPYQFVVSGESPYGYLFDRRNIGRRIEEEWGVPSSTEEMTTCVRRFGRGLKPEKKKRFSRDYITGSRMSNYNGHEVLLSYGGDAVYLFSTLDDPLDQAASSTFDSNPSAPGAEQRRLSQVRETETEPGWGAHEAETAGEEEGEEDSGEQSDSEGSSEDEFDKEEAAEMQLNYHPGVPTIMPRKRYIGVRNVDTIKDVNFLGPNDESVVSGSDDGNFFVWDKSSAGLSGIYEGDSSVVNVIEAHPSLPLVAVSGIDTTVKLFAPSKGPSRFSRLGNAEQIMRANARPAQQHSDLRVLFAEAMLRSGSTAECIHQ</sequence>
<protein>
    <submittedName>
        <fullName evidence="5">WD40 repeat-like protein</fullName>
    </submittedName>
</protein>
<dbReference type="SMART" id="SM00320">
    <property type="entry name" value="WD40"/>
    <property type="match status" value="5"/>
</dbReference>
<evidence type="ECO:0000313" key="6">
    <source>
        <dbReference type="Proteomes" id="UP000807342"/>
    </source>
</evidence>
<gene>
    <name evidence="5" type="ORF">P691DRAFT_755901</name>
</gene>
<evidence type="ECO:0000256" key="3">
    <source>
        <dbReference type="PROSITE-ProRule" id="PRU00221"/>
    </source>
</evidence>
<dbReference type="InterPro" id="IPR001680">
    <property type="entry name" value="WD40_rpt"/>
</dbReference>
<name>A0A9P5XNS6_9AGAR</name>
<evidence type="ECO:0000256" key="1">
    <source>
        <dbReference type="ARBA" id="ARBA00022574"/>
    </source>
</evidence>
<proteinExistence type="predicted"/>
<dbReference type="InterPro" id="IPR036322">
    <property type="entry name" value="WD40_repeat_dom_sf"/>
</dbReference>
<dbReference type="OrthoDB" id="771136at2759"/>
<feature type="compositionally biased region" description="Acidic residues" evidence="4">
    <location>
        <begin position="358"/>
        <end position="385"/>
    </location>
</feature>
<feature type="compositionally biased region" description="Basic and acidic residues" evidence="4">
    <location>
        <begin position="335"/>
        <end position="346"/>
    </location>
</feature>
<comment type="caution">
    <text evidence="5">The sequence shown here is derived from an EMBL/GenBank/DDBJ whole genome shotgun (WGS) entry which is preliminary data.</text>
</comment>
<dbReference type="Proteomes" id="UP000807342">
    <property type="component" value="Unassembled WGS sequence"/>
</dbReference>
<dbReference type="SUPFAM" id="SSF50978">
    <property type="entry name" value="WD40 repeat-like"/>
    <property type="match status" value="1"/>
</dbReference>
<reference evidence="5" key="1">
    <citation type="submission" date="2020-11" db="EMBL/GenBank/DDBJ databases">
        <authorList>
            <consortium name="DOE Joint Genome Institute"/>
            <person name="Ahrendt S."/>
            <person name="Riley R."/>
            <person name="Andreopoulos W."/>
            <person name="Labutti K."/>
            <person name="Pangilinan J."/>
            <person name="Ruiz-Duenas F.J."/>
            <person name="Barrasa J.M."/>
            <person name="Sanchez-Garcia M."/>
            <person name="Camarero S."/>
            <person name="Miyauchi S."/>
            <person name="Serrano A."/>
            <person name="Linde D."/>
            <person name="Babiker R."/>
            <person name="Drula E."/>
            <person name="Ayuso-Fernandez I."/>
            <person name="Pacheco R."/>
            <person name="Padilla G."/>
            <person name="Ferreira P."/>
            <person name="Barriuso J."/>
            <person name="Kellner H."/>
            <person name="Castanera R."/>
            <person name="Alfaro M."/>
            <person name="Ramirez L."/>
            <person name="Pisabarro A.G."/>
            <person name="Kuo A."/>
            <person name="Tritt A."/>
            <person name="Lipzen A."/>
            <person name="He G."/>
            <person name="Yan M."/>
            <person name="Ng V."/>
            <person name="Cullen D."/>
            <person name="Martin F."/>
            <person name="Rosso M.-N."/>
            <person name="Henrissat B."/>
            <person name="Hibbett D."/>
            <person name="Martinez A.T."/>
            <person name="Grigoriev I.V."/>
        </authorList>
    </citation>
    <scope>NUCLEOTIDE SEQUENCE</scope>
    <source>
        <strain evidence="5">MF-IS2</strain>
    </source>
</reference>
<dbReference type="GO" id="GO:0045717">
    <property type="term" value="P:negative regulation of fatty acid biosynthetic process"/>
    <property type="evidence" value="ECO:0007669"/>
    <property type="project" value="TreeGrafter"/>
</dbReference>
<feature type="region of interest" description="Disordered" evidence="4">
    <location>
        <begin position="320"/>
        <end position="385"/>
    </location>
</feature>
<evidence type="ECO:0000313" key="5">
    <source>
        <dbReference type="EMBL" id="KAF9453071.1"/>
    </source>
</evidence>
<dbReference type="Gene3D" id="2.130.10.10">
    <property type="entry name" value="YVTN repeat-like/Quinoprotein amine dehydrogenase"/>
    <property type="match status" value="2"/>
</dbReference>
<dbReference type="Pfam" id="PF00400">
    <property type="entry name" value="WD40"/>
    <property type="match status" value="3"/>
</dbReference>
<keyword evidence="2" id="KW-0677">Repeat</keyword>
<keyword evidence="1 3" id="KW-0853">WD repeat</keyword>
<dbReference type="InterPro" id="IPR015943">
    <property type="entry name" value="WD40/YVTN_repeat-like_dom_sf"/>
</dbReference>
<dbReference type="GO" id="GO:0080008">
    <property type="term" value="C:Cul4-RING E3 ubiquitin ligase complex"/>
    <property type="evidence" value="ECO:0007669"/>
    <property type="project" value="TreeGrafter"/>
</dbReference>
<evidence type="ECO:0000256" key="2">
    <source>
        <dbReference type="ARBA" id="ARBA00022737"/>
    </source>
</evidence>
<organism evidence="5 6">
    <name type="scientific">Macrolepiota fuliginosa MF-IS2</name>
    <dbReference type="NCBI Taxonomy" id="1400762"/>
    <lineage>
        <taxon>Eukaryota</taxon>
        <taxon>Fungi</taxon>
        <taxon>Dikarya</taxon>
        <taxon>Basidiomycota</taxon>
        <taxon>Agaricomycotina</taxon>
        <taxon>Agaricomycetes</taxon>
        <taxon>Agaricomycetidae</taxon>
        <taxon>Agaricales</taxon>
        <taxon>Agaricineae</taxon>
        <taxon>Agaricaceae</taxon>
        <taxon>Macrolepiota</taxon>
    </lineage>
</organism>
<feature type="compositionally biased region" description="Polar residues" evidence="4">
    <location>
        <begin position="320"/>
        <end position="330"/>
    </location>
</feature>
<dbReference type="PANTHER" id="PTHR15574:SF40">
    <property type="entry name" value="WD AND TETRATRICOPEPTIDE REPEATS PROTEIN 1"/>
    <property type="match status" value="1"/>
</dbReference>
<accession>A0A9P5XNS6</accession>
<dbReference type="InterPro" id="IPR045151">
    <property type="entry name" value="DCAF8"/>
</dbReference>
<keyword evidence="6" id="KW-1185">Reference proteome</keyword>
<dbReference type="EMBL" id="MU151065">
    <property type="protein sequence ID" value="KAF9453071.1"/>
    <property type="molecule type" value="Genomic_DNA"/>
</dbReference>
<dbReference type="PANTHER" id="PTHR15574">
    <property type="entry name" value="WD REPEAT DOMAIN-CONTAINING FAMILY"/>
    <property type="match status" value="1"/>
</dbReference>
<dbReference type="PROSITE" id="PS50294">
    <property type="entry name" value="WD_REPEATS_REGION"/>
    <property type="match status" value="1"/>
</dbReference>
<dbReference type="GO" id="GO:0005737">
    <property type="term" value="C:cytoplasm"/>
    <property type="evidence" value="ECO:0007669"/>
    <property type="project" value="TreeGrafter"/>
</dbReference>